<accession>A0A7M7MIG5</accession>
<evidence type="ECO:0000256" key="4">
    <source>
        <dbReference type="ARBA" id="ARBA00022737"/>
    </source>
</evidence>
<dbReference type="Pfam" id="PF12796">
    <property type="entry name" value="Ank_2"/>
    <property type="match status" value="1"/>
</dbReference>
<dbReference type="Pfam" id="PF00023">
    <property type="entry name" value="Ank"/>
    <property type="match status" value="1"/>
</dbReference>
<dbReference type="AlphaFoldDB" id="A0A7M7MIG5"/>
<dbReference type="InterPro" id="IPR036770">
    <property type="entry name" value="Ankyrin_rpt-contain_sf"/>
</dbReference>
<dbReference type="Proteomes" id="UP000594260">
    <property type="component" value="Unplaced"/>
</dbReference>
<feature type="domain" description="BRCT" evidence="10">
    <location>
        <begin position="300"/>
        <end position="385"/>
    </location>
</feature>
<dbReference type="GO" id="GO:0044218">
    <property type="term" value="C:other organism cell membrane"/>
    <property type="evidence" value="ECO:0007669"/>
    <property type="project" value="UniProtKB-KW"/>
</dbReference>
<dbReference type="InterPro" id="IPR001357">
    <property type="entry name" value="BRCT_dom"/>
</dbReference>
<dbReference type="InParanoid" id="A0A7M7MIG5"/>
<keyword evidence="3" id="KW-1052">Target cell membrane</keyword>
<dbReference type="InterPro" id="IPR036420">
    <property type="entry name" value="BRCT_dom_sf"/>
</dbReference>
<dbReference type="GeneID" id="111252775"/>
<evidence type="ECO:0000259" key="10">
    <source>
        <dbReference type="PROSITE" id="PS50172"/>
    </source>
</evidence>
<evidence type="ECO:0000256" key="1">
    <source>
        <dbReference type="ARBA" id="ARBA00004175"/>
    </source>
</evidence>
<proteinExistence type="predicted"/>
<dbReference type="GO" id="GO:0070531">
    <property type="term" value="C:BRCA1-A complex"/>
    <property type="evidence" value="ECO:0007669"/>
    <property type="project" value="TreeGrafter"/>
</dbReference>
<evidence type="ECO:0000256" key="5">
    <source>
        <dbReference type="ARBA" id="ARBA00023028"/>
    </source>
</evidence>
<dbReference type="InterPro" id="IPR002110">
    <property type="entry name" value="Ankyrin_rpt"/>
</dbReference>
<reference evidence="11" key="1">
    <citation type="submission" date="2021-01" db="UniProtKB">
        <authorList>
            <consortium name="EnsemblMetazoa"/>
        </authorList>
    </citation>
    <scope>IDENTIFICATION</scope>
</reference>
<dbReference type="GO" id="GO:0031436">
    <property type="term" value="C:BRCA1-BARD1 complex"/>
    <property type="evidence" value="ECO:0007669"/>
    <property type="project" value="TreeGrafter"/>
</dbReference>
<keyword evidence="6 8" id="KW-0040">ANK repeat</keyword>
<dbReference type="PROSITE" id="PS50088">
    <property type="entry name" value="ANK_REPEAT"/>
    <property type="match status" value="3"/>
</dbReference>
<dbReference type="PROSITE" id="PS50297">
    <property type="entry name" value="ANK_REP_REGION"/>
    <property type="match status" value="3"/>
</dbReference>
<evidence type="ECO:0000256" key="9">
    <source>
        <dbReference type="SAM" id="MobiDB-lite"/>
    </source>
</evidence>
<dbReference type="SUPFAM" id="SSF57850">
    <property type="entry name" value="RING/U-box"/>
    <property type="match status" value="1"/>
</dbReference>
<comment type="subcellular location">
    <subcellularLocation>
        <location evidence="1">Target cell membrane</location>
    </subcellularLocation>
</comment>
<dbReference type="KEGG" id="vde:111252775"/>
<feature type="region of interest" description="Disordered" evidence="9">
    <location>
        <begin position="93"/>
        <end position="112"/>
    </location>
</feature>
<dbReference type="RefSeq" id="XP_022666933.1">
    <property type="nucleotide sequence ID" value="XM_022811198.1"/>
</dbReference>
<evidence type="ECO:0000256" key="6">
    <source>
        <dbReference type="ARBA" id="ARBA00023043"/>
    </source>
</evidence>
<dbReference type="PRINTS" id="PR01415">
    <property type="entry name" value="ANKYRIN"/>
</dbReference>
<evidence type="ECO:0000313" key="12">
    <source>
        <dbReference type="Proteomes" id="UP000594260"/>
    </source>
</evidence>
<dbReference type="SUPFAM" id="SSF52113">
    <property type="entry name" value="BRCT domain"/>
    <property type="match status" value="2"/>
</dbReference>
<protein>
    <recommendedName>
        <fullName evidence="10">BRCT domain-containing protein</fullName>
    </recommendedName>
</protein>
<dbReference type="OrthoDB" id="2384350at2759"/>
<dbReference type="GO" id="GO:0044231">
    <property type="term" value="C:host cell presynaptic membrane"/>
    <property type="evidence" value="ECO:0007669"/>
    <property type="project" value="UniProtKB-KW"/>
</dbReference>
<feature type="repeat" description="ANK" evidence="8">
    <location>
        <begin position="184"/>
        <end position="216"/>
    </location>
</feature>
<evidence type="ECO:0000256" key="8">
    <source>
        <dbReference type="PROSITE-ProRule" id="PRU00023"/>
    </source>
</evidence>
<keyword evidence="7" id="KW-1053">Target membrane</keyword>
<keyword evidence="12" id="KW-1185">Reference proteome</keyword>
<evidence type="ECO:0000313" key="11">
    <source>
        <dbReference type="EnsemblMetazoa" id="XP_022666933"/>
    </source>
</evidence>
<dbReference type="InterPro" id="IPR013083">
    <property type="entry name" value="Znf_RING/FYVE/PHD"/>
</dbReference>
<feature type="repeat" description="ANK" evidence="8">
    <location>
        <begin position="221"/>
        <end position="249"/>
    </location>
</feature>
<keyword evidence="5" id="KW-0528">Neurotoxin</keyword>
<keyword evidence="5" id="KW-0638">Presynaptic neurotoxin</keyword>
<evidence type="ECO:0000256" key="7">
    <source>
        <dbReference type="ARBA" id="ARBA00023298"/>
    </source>
</evidence>
<keyword evidence="4" id="KW-0677">Repeat</keyword>
<sequence length="509" mass="55084">MSLTAFGQLPTLVRELEASLECTSCGFTLREPFLSTKCMHVACQQCFINMVCPVCQRENSECELIPEIRLRESLSTCRQLQYALEASEKLTEGAGGPLRSTTHPENANCNGVSSRDCENDHMDGDISVSKIPLKKQINSSSNSKMNKKNRLGETPLHVACKKGNLERVKELLTQGATPNTQDNAGWSPLHEVAQTGNIDIARLLIENGAQVDVASECKTLPIHDAVQAGHPEVIRLLLEYGANPEQKNGEGQSALDLAGYNDIIKGVVVDFMANPQRKAIPVVKERGEPGRPSPPAGPPVIMSSSLKGSDVQAFTKCASQIGGEIVSRFDPRVTHLVVATDETGNTQRTLKFLQCVAAGCWIVSAAWAHKCLAMGRRVDETPFEVRGCRQFAGNEAPRNSRENRASGSSGLLSGFSIYFAPLDSPMVPSIEELTTMCELAGATILKREPKTQTGNPVSSPHVKPGSLLASHSSFIVGAPSAVVKAGILWLSRDWVIDSISHFELQDIFI</sequence>
<dbReference type="OMA" id="NMPHIKT"/>
<dbReference type="GO" id="GO:0006887">
    <property type="term" value="P:exocytosis"/>
    <property type="evidence" value="ECO:0007669"/>
    <property type="project" value="UniProtKB-KW"/>
</dbReference>
<dbReference type="Gene3D" id="1.25.40.20">
    <property type="entry name" value="Ankyrin repeat-containing domain"/>
    <property type="match status" value="1"/>
</dbReference>
<dbReference type="GO" id="GO:0085020">
    <property type="term" value="P:protein K6-linked ubiquitination"/>
    <property type="evidence" value="ECO:0007669"/>
    <property type="project" value="TreeGrafter"/>
</dbReference>
<dbReference type="SUPFAM" id="SSF48403">
    <property type="entry name" value="Ankyrin repeat"/>
    <property type="match status" value="1"/>
</dbReference>
<feature type="compositionally biased region" description="Polar residues" evidence="9">
    <location>
        <begin position="99"/>
        <end position="112"/>
    </location>
</feature>
<name>A0A7M7MIG5_VARDE</name>
<dbReference type="PANTHER" id="PTHR24171:SF8">
    <property type="entry name" value="BRCA1-ASSOCIATED RING DOMAIN PROTEIN 1"/>
    <property type="match status" value="1"/>
</dbReference>
<dbReference type="SMART" id="SM00248">
    <property type="entry name" value="ANK"/>
    <property type="match status" value="3"/>
</dbReference>
<evidence type="ECO:0000256" key="2">
    <source>
        <dbReference type="ARBA" id="ARBA00022483"/>
    </source>
</evidence>
<dbReference type="SMART" id="SM00292">
    <property type="entry name" value="BRCT"/>
    <property type="match status" value="2"/>
</dbReference>
<evidence type="ECO:0000256" key="3">
    <source>
        <dbReference type="ARBA" id="ARBA00022537"/>
    </source>
</evidence>
<dbReference type="PANTHER" id="PTHR24171">
    <property type="entry name" value="ANKYRIN REPEAT DOMAIN-CONTAINING PROTEIN 39-RELATED"/>
    <property type="match status" value="1"/>
</dbReference>
<dbReference type="PROSITE" id="PS50172">
    <property type="entry name" value="BRCT"/>
    <property type="match status" value="1"/>
</dbReference>
<keyword evidence="2" id="KW-0268">Exocytosis</keyword>
<keyword evidence="7" id="KW-0472">Membrane</keyword>
<dbReference type="Pfam" id="PF00533">
    <property type="entry name" value="BRCT"/>
    <property type="match status" value="1"/>
</dbReference>
<organism evidence="11 12">
    <name type="scientific">Varroa destructor</name>
    <name type="common">Honeybee mite</name>
    <dbReference type="NCBI Taxonomy" id="109461"/>
    <lineage>
        <taxon>Eukaryota</taxon>
        <taxon>Metazoa</taxon>
        <taxon>Ecdysozoa</taxon>
        <taxon>Arthropoda</taxon>
        <taxon>Chelicerata</taxon>
        <taxon>Arachnida</taxon>
        <taxon>Acari</taxon>
        <taxon>Parasitiformes</taxon>
        <taxon>Mesostigmata</taxon>
        <taxon>Gamasina</taxon>
        <taxon>Dermanyssoidea</taxon>
        <taxon>Varroidae</taxon>
        <taxon>Varroa</taxon>
    </lineage>
</organism>
<dbReference type="Gene3D" id="3.30.40.10">
    <property type="entry name" value="Zinc/RING finger domain, C3HC4 (zinc finger)"/>
    <property type="match status" value="1"/>
</dbReference>
<dbReference type="CDD" id="cd17734">
    <property type="entry name" value="BRCT_Bard1_rpt1"/>
    <property type="match status" value="1"/>
</dbReference>
<dbReference type="GO" id="GO:0004842">
    <property type="term" value="F:ubiquitin-protein transferase activity"/>
    <property type="evidence" value="ECO:0007669"/>
    <property type="project" value="TreeGrafter"/>
</dbReference>
<feature type="repeat" description="ANK" evidence="8">
    <location>
        <begin position="151"/>
        <end position="183"/>
    </location>
</feature>
<dbReference type="Gene3D" id="3.40.50.10190">
    <property type="entry name" value="BRCT domain"/>
    <property type="match status" value="2"/>
</dbReference>
<keyword evidence="5" id="KW-0800">Toxin</keyword>
<dbReference type="EnsemblMetazoa" id="XM_022811198">
    <property type="protein sequence ID" value="XP_022666933"/>
    <property type="gene ID" value="LOC111252775"/>
</dbReference>